<protein>
    <recommendedName>
        <fullName evidence="4">Group-specific protein</fullName>
    </recommendedName>
</protein>
<evidence type="ECO:0000313" key="3">
    <source>
        <dbReference type="Proteomes" id="UP000075455"/>
    </source>
</evidence>
<accession>A0A150LJ51</accession>
<dbReference type="STRING" id="81408.B4119_2907"/>
<comment type="caution">
    <text evidence="2">The sequence shown here is derived from an EMBL/GenBank/DDBJ whole genome shotgun (WGS) entry which is preliminary data.</text>
</comment>
<feature type="coiled-coil region" evidence="1">
    <location>
        <begin position="6"/>
        <end position="36"/>
    </location>
</feature>
<gene>
    <name evidence="2" type="ORF">B4119_2907</name>
</gene>
<dbReference type="PATRIC" id="fig|81408.3.peg.4093"/>
<reference evidence="2 3" key="1">
    <citation type="submission" date="2016-01" db="EMBL/GenBank/DDBJ databases">
        <title>Draft Genome Sequences of Seven Thermophilic Sporeformers Isolated from Foods.</title>
        <authorList>
            <person name="Berendsen E.M."/>
            <person name="Wells-Bennik M.H."/>
            <person name="Krawcyk A.O."/>
            <person name="De Jong A."/>
            <person name="Holsappel S."/>
            <person name="Eijlander R.T."/>
            <person name="Kuipers O.P."/>
        </authorList>
    </citation>
    <scope>NUCLEOTIDE SEQUENCE [LARGE SCALE GENOMIC DNA]</scope>
    <source>
        <strain evidence="2 3">B4119</strain>
    </source>
</reference>
<proteinExistence type="predicted"/>
<evidence type="ECO:0000313" key="2">
    <source>
        <dbReference type="EMBL" id="KYD12401.1"/>
    </source>
</evidence>
<dbReference type="AlphaFoldDB" id="A0A150LJ51"/>
<evidence type="ECO:0008006" key="4">
    <source>
        <dbReference type="Google" id="ProtNLM"/>
    </source>
</evidence>
<organism evidence="2 3">
    <name type="scientific">Saccharococcus caldoxylosilyticus</name>
    <dbReference type="NCBI Taxonomy" id="81408"/>
    <lineage>
        <taxon>Bacteria</taxon>
        <taxon>Bacillati</taxon>
        <taxon>Bacillota</taxon>
        <taxon>Bacilli</taxon>
        <taxon>Bacillales</taxon>
        <taxon>Anoxybacillaceae</taxon>
        <taxon>Saccharococcus</taxon>
    </lineage>
</organism>
<evidence type="ECO:0000256" key="1">
    <source>
        <dbReference type="SAM" id="Coils"/>
    </source>
</evidence>
<dbReference type="Proteomes" id="UP000075455">
    <property type="component" value="Unassembled WGS sequence"/>
</dbReference>
<keyword evidence="1" id="KW-0175">Coiled coil</keyword>
<dbReference type="RefSeq" id="WP_061579665.1">
    <property type="nucleotide sequence ID" value="NZ_LQYS01000062.1"/>
</dbReference>
<sequence>MLTINLDEKQIEKMFLDELKKRLEQLERRHTFWDMKELCRQTCMSENNIKEKFFYDPRFPKYKIGGKWYFPAKECEEFLLTWIKEQPRN</sequence>
<name>A0A150LJ51_9BACL</name>
<dbReference type="EMBL" id="LQYS01000062">
    <property type="protein sequence ID" value="KYD12401.1"/>
    <property type="molecule type" value="Genomic_DNA"/>
</dbReference>